<sequence>MGRMAFDFTGKIALVTGGSAGIGAEISKGIVAGGGHVVVCARNEETGKKFVEELGEGNYFYKMDISDAEGVKATIAKILKEVGDVSVLINNAGRISSVQFDQVDDAEWNNTINTNLTGTYNVTHALWQHFKDRGGARIVNVSSVAGKIGGGLLGTVAYASSKAGVNGFTKAIAKEGGKFGISCNAVCPSFTITDMTDALSNDPEKYKKVVGIIPLGRPAQASEPAQMVLFFASDLASFVNGEVGDCDGGIVMD</sequence>
<gene>
    <name evidence="4" type="ORF">IV60_GL000928</name>
</gene>
<dbReference type="SUPFAM" id="SSF51735">
    <property type="entry name" value="NAD(P)-binding Rossmann-fold domains"/>
    <property type="match status" value="1"/>
</dbReference>
<dbReference type="Pfam" id="PF00106">
    <property type="entry name" value="adh_short"/>
    <property type="match status" value="1"/>
</dbReference>
<dbReference type="PRINTS" id="PR00080">
    <property type="entry name" value="SDRFAMILY"/>
</dbReference>
<dbReference type="InterPro" id="IPR020904">
    <property type="entry name" value="Sc_DH/Rdtase_CS"/>
</dbReference>
<dbReference type="PANTHER" id="PTHR42760:SF40">
    <property type="entry name" value="3-OXOACYL-[ACYL-CARRIER-PROTEIN] REDUCTASE, CHLOROPLASTIC"/>
    <property type="match status" value="1"/>
</dbReference>
<dbReference type="InterPro" id="IPR057326">
    <property type="entry name" value="KR_dom"/>
</dbReference>
<dbReference type="SMART" id="SM00822">
    <property type="entry name" value="PKS_KR"/>
    <property type="match status" value="1"/>
</dbReference>
<organism evidence="4 5">
    <name type="scientific">Lancefieldella rimae</name>
    <dbReference type="NCBI Taxonomy" id="1383"/>
    <lineage>
        <taxon>Bacteria</taxon>
        <taxon>Bacillati</taxon>
        <taxon>Actinomycetota</taxon>
        <taxon>Coriobacteriia</taxon>
        <taxon>Coriobacteriales</taxon>
        <taxon>Atopobiaceae</taxon>
        <taxon>Lancefieldella</taxon>
    </lineage>
</organism>
<keyword evidence="5" id="KW-1185">Reference proteome</keyword>
<protein>
    <submittedName>
        <fullName evidence="4">Acetoacetyl-CoA reductase</fullName>
    </submittedName>
</protein>
<evidence type="ECO:0000256" key="1">
    <source>
        <dbReference type="ARBA" id="ARBA00006484"/>
    </source>
</evidence>
<evidence type="ECO:0000256" key="2">
    <source>
        <dbReference type="RuleBase" id="RU000363"/>
    </source>
</evidence>
<dbReference type="EMBL" id="JQCP01000002">
    <property type="protein sequence ID" value="KRO02481.1"/>
    <property type="molecule type" value="Genomic_DNA"/>
</dbReference>
<dbReference type="Proteomes" id="UP000051927">
    <property type="component" value="Unassembled WGS sequence"/>
</dbReference>
<dbReference type="InterPro" id="IPR036291">
    <property type="entry name" value="NAD(P)-bd_dom_sf"/>
</dbReference>
<dbReference type="PROSITE" id="PS00061">
    <property type="entry name" value="ADH_SHORT"/>
    <property type="match status" value="1"/>
</dbReference>
<reference evidence="4 5" key="1">
    <citation type="journal article" date="2015" name="Genome Announc.">
        <title>Expanding the biotechnology potential of lactobacilli through comparative genomics of 213 strains and associated genera.</title>
        <authorList>
            <person name="Sun Z."/>
            <person name="Harris H.M."/>
            <person name="McCann A."/>
            <person name="Guo C."/>
            <person name="Argimon S."/>
            <person name="Zhang W."/>
            <person name="Yang X."/>
            <person name="Jeffery I.B."/>
            <person name="Cooney J.C."/>
            <person name="Kagawa T.F."/>
            <person name="Liu W."/>
            <person name="Song Y."/>
            <person name="Salvetti E."/>
            <person name="Wrobel A."/>
            <person name="Rasinkangas P."/>
            <person name="Parkhill J."/>
            <person name="Rea M.C."/>
            <person name="O'Sullivan O."/>
            <person name="Ritari J."/>
            <person name="Douillard F.P."/>
            <person name="Paul Ross R."/>
            <person name="Yang R."/>
            <person name="Briner A.E."/>
            <person name="Felis G.E."/>
            <person name="de Vos W.M."/>
            <person name="Barrangou R."/>
            <person name="Klaenhammer T.R."/>
            <person name="Caufield P.W."/>
            <person name="Cui Y."/>
            <person name="Zhang H."/>
            <person name="O'Toole P.W."/>
        </authorList>
    </citation>
    <scope>NUCLEOTIDE SEQUENCE [LARGE SCALE GENOMIC DNA]</scope>
    <source>
        <strain evidence="4 5">DSM 7090</strain>
    </source>
</reference>
<dbReference type="InterPro" id="IPR002347">
    <property type="entry name" value="SDR_fam"/>
</dbReference>
<evidence type="ECO:0000313" key="5">
    <source>
        <dbReference type="Proteomes" id="UP000051927"/>
    </source>
</evidence>
<name>A0ABR5Q199_9ACTN</name>
<accession>A0ABR5Q199</accession>
<dbReference type="Gene3D" id="3.40.50.720">
    <property type="entry name" value="NAD(P)-binding Rossmann-like Domain"/>
    <property type="match status" value="1"/>
</dbReference>
<dbReference type="PANTHER" id="PTHR42760">
    <property type="entry name" value="SHORT-CHAIN DEHYDROGENASES/REDUCTASES FAMILY MEMBER"/>
    <property type="match status" value="1"/>
</dbReference>
<feature type="domain" description="Ketoreductase" evidence="3">
    <location>
        <begin position="11"/>
        <end position="189"/>
    </location>
</feature>
<comment type="caution">
    <text evidence="4">The sequence shown here is derived from an EMBL/GenBank/DDBJ whole genome shotgun (WGS) entry which is preliminary data.</text>
</comment>
<dbReference type="PRINTS" id="PR00081">
    <property type="entry name" value="GDHRDH"/>
</dbReference>
<proteinExistence type="inferred from homology"/>
<evidence type="ECO:0000259" key="3">
    <source>
        <dbReference type="SMART" id="SM00822"/>
    </source>
</evidence>
<evidence type="ECO:0000313" key="4">
    <source>
        <dbReference type="EMBL" id="KRO02481.1"/>
    </source>
</evidence>
<comment type="similarity">
    <text evidence="1 2">Belongs to the short-chain dehydrogenases/reductases (SDR) family.</text>
</comment>